<dbReference type="EC" id="5.4.99.18" evidence="3 4"/>
<sequence>MGSTSDLPTMGAASAVLEEFGVAHETRIISAHRTPEHMYAYAKAAHARGLRVLIAGAGGAAHLPGMLAALTVLPVIGVPVPIGHLVGTDALLSIVQMPKGCPVATVAIGQAANAGYLALRLLAMTDDDLRAKMLAHREATAERVLGNDRDVSQGVHE</sequence>
<dbReference type="STRING" id="391625.PPSIR1_08267"/>
<feature type="binding site" evidence="3 5">
    <location>
        <position position="33"/>
    </location>
    <ligand>
        <name>substrate</name>
    </ligand>
</feature>
<dbReference type="Pfam" id="PF00731">
    <property type="entry name" value="AIRC"/>
    <property type="match status" value="1"/>
</dbReference>
<dbReference type="PANTHER" id="PTHR23046">
    <property type="entry name" value="PHOSPHORIBOSYLAMINOIMIDAZOLE CARBOXYLASE CATALYTIC SUBUNIT"/>
    <property type="match status" value="1"/>
</dbReference>
<dbReference type="SUPFAM" id="SSF52255">
    <property type="entry name" value="N5-CAIR mutase (phosphoribosylaminoimidazole carboxylase, PurE)"/>
    <property type="match status" value="1"/>
</dbReference>
<gene>
    <name evidence="3" type="primary">purE</name>
    <name evidence="7" type="ORF">PPSIR1_08267</name>
</gene>
<dbReference type="HAMAP" id="MF_01929">
    <property type="entry name" value="PurE_classI"/>
    <property type="match status" value="1"/>
</dbReference>
<comment type="function">
    <text evidence="3 4">Catalyzes the conversion of N5-carboxyaminoimidazole ribonucleotide (N5-CAIR) to 4-carboxy-5-aminoimidazole ribonucleotide (CAIR).</text>
</comment>
<dbReference type="Gene3D" id="3.40.50.1970">
    <property type="match status" value="1"/>
</dbReference>
<evidence type="ECO:0000259" key="6">
    <source>
        <dbReference type="SMART" id="SM01001"/>
    </source>
</evidence>
<dbReference type="GO" id="GO:0034023">
    <property type="term" value="F:5-(carboxyamino)imidazole ribonucleotide mutase activity"/>
    <property type="evidence" value="ECO:0007669"/>
    <property type="project" value="UniProtKB-UniRule"/>
</dbReference>
<comment type="catalytic activity">
    <reaction evidence="3 4">
        <text>5-carboxyamino-1-(5-phospho-D-ribosyl)imidazole + H(+) = 5-amino-1-(5-phospho-D-ribosyl)imidazole-4-carboxylate</text>
        <dbReference type="Rhea" id="RHEA:13193"/>
        <dbReference type="ChEBI" id="CHEBI:15378"/>
        <dbReference type="ChEBI" id="CHEBI:58730"/>
        <dbReference type="ChEBI" id="CHEBI:77657"/>
        <dbReference type="EC" id="5.4.99.18"/>
    </reaction>
</comment>
<dbReference type="EMBL" id="ABCS01000078">
    <property type="protein sequence ID" value="EDM75894.1"/>
    <property type="molecule type" value="Genomic_DNA"/>
</dbReference>
<dbReference type="InterPro" id="IPR000031">
    <property type="entry name" value="PurE_dom"/>
</dbReference>
<dbReference type="UniPathway" id="UPA00074">
    <property type="reaction ID" value="UER00943"/>
</dbReference>
<evidence type="ECO:0000313" key="8">
    <source>
        <dbReference type="Proteomes" id="UP000005801"/>
    </source>
</evidence>
<organism evidence="7 8">
    <name type="scientific">Plesiocystis pacifica SIR-1</name>
    <dbReference type="NCBI Taxonomy" id="391625"/>
    <lineage>
        <taxon>Bacteria</taxon>
        <taxon>Pseudomonadati</taxon>
        <taxon>Myxococcota</taxon>
        <taxon>Polyangia</taxon>
        <taxon>Nannocystales</taxon>
        <taxon>Nannocystaceae</taxon>
        <taxon>Plesiocystis</taxon>
    </lineage>
</organism>
<reference evidence="7 8" key="1">
    <citation type="submission" date="2007-06" db="EMBL/GenBank/DDBJ databases">
        <authorList>
            <person name="Shimkets L."/>
            <person name="Ferriera S."/>
            <person name="Johnson J."/>
            <person name="Kravitz S."/>
            <person name="Beeson K."/>
            <person name="Sutton G."/>
            <person name="Rogers Y.-H."/>
            <person name="Friedman R."/>
            <person name="Frazier M."/>
            <person name="Venter J.C."/>
        </authorList>
    </citation>
    <scope>NUCLEOTIDE SEQUENCE [LARGE SCALE GENOMIC DNA]</scope>
    <source>
        <strain evidence="7 8">SIR-1</strain>
    </source>
</reference>
<comment type="caution">
    <text evidence="7">The sequence shown here is derived from an EMBL/GenBank/DDBJ whole genome shotgun (WGS) entry which is preliminary data.</text>
</comment>
<keyword evidence="8" id="KW-1185">Reference proteome</keyword>
<feature type="domain" description="PurE" evidence="6">
    <location>
        <begin position="1"/>
        <end position="144"/>
    </location>
</feature>
<feature type="binding site" evidence="3 5">
    <location>
        <position position="6"/>
    </location>
    <ligand>
        <name>substrate</name>
    </ligand>
</feature>
<accession>A6GE28</accession>
<evidence type="ECO:0000256" key="1">
    <source>
        <dbReference type="ARBA" id="ARBA00022755"/>
    </source>
</evidence>
<dbReference type="eggNOG" id="COG0041">
    <property type="taxonomic scope" value="Bacteria"/>
</dbReference>
<dbReference type="AlphaFoldDB" id="A6GE28"/>
<evidence type="ECO:0000256" key="5">
    <source>
        <dbReference type="PIRSR" id="PIRSR001338-1"/>
    </source>
</evidence>
<comment type="pathway">
    <text evidence="3 4">Purine metabolism; IMP biosynthesis via de novo pathway; 5-amino-1-(5-phospho-D-ribosyl)imidazole-4-carboxylate from 5-amino-1-(5-phospho-D-ribosyl)imidazole (N5-CAIR route): step 2/2.</text>
</comment>
<dbReference type="SMART" id="SM01001">
    <property type="entry name" value="AIRC"/>
    <property type="match status" value="1"/>
</dbReference>
<dbReference type="NCBIfam" id="TIGR01162">
    <property type="entry name" value="purE"/>
    <property type="match status" value="1"/>
</dbReference>
<evidence type="ECO:0000256" key="4">
    <source>
        <dbReference type="PIRNR" id="PIRNR001338"/>
    </source>
</evidence>
<evidence type="ECO:0000256" key="2">
    <source>
        <dbReference type="ARBA" id="ARBA00023235"/>
    </source>
</evidence>
<keyword evidence="2 3" id="KW-0413">Isomerase</keyword>
<dbReference type="GO" id="GO:0006189">
    <property type="term" value="P:'de novo' IMP biosynthetic process"/>
    <property type="evidence" value="ECO:0007669"/>
    <property type="project" value="UniProtKB-UniRule"/>
</dbReference>
<protein>
    <recommendedName>
        <fullName evidence="3 4">N5-carboxyaminoimidazole ribonucleotide mutase</fullName>
        <shortName evidence="3 4">N5-CAIR mutase</shortName>
        <ecNumber evidence="3 4">5.4.99.18</ecNumber>
    </recommendedName>
    <alternativeName>
        <fullName evidence="3">5-(carboxyamino)imidazole ribonucleotide mutase</fullName>
    </alternativeName>
</protein>
<evidence type="ECO:0000313" key="7">
    <source>
        <dbReference type="EMBL" id="EDM75894.1"/>
    </source>
</evidence>
<dbReference type="InterPro" id="IPR024694">
    <property type="entry name" value="PurE_prokaryotes"/>
</dbReference>
<dbReference type="Proteomes" id="UP000005801">
    <property type="component" value="Unassembled WGS sequence"/>
</dbReference>
<feature type="binding site" evidence="3 5">
    <location>
        <position position="3"/>
    </location>
    <ligand>
        <name>substrate</name>
    </ligand>
</feature>
<proteinExistence type="inferred from homology"/>
<comment type="similarity">
    <text evidence="3">Belongs to the AIR carboxylase family. Class I subfamily.</text>
</comment>
<dbReference type="PIRSF" id="PIRSF001338">
    <property type="entry name" value="AIR_carboxylase"/>
    <property type="match status" value="1"/>
</dbReference>
<keyword evidence="1 3" id="KW-0658">Purine biosynthesis</keyword>
<evidence type="ECO:0000256" key="3">
    <source>
        <dbReference type="HAMAP-Rule" id="MF_01929"/>
    </source>
</evidence>
<name>A6GE28_9BACT</name>
<dbReference type="InterPro" id="IPR033747">
    <property type="entry name" value="PurE_ClassI"/>
</dbReference>
<dbReference type="PANTHER" id="PTHR23046:SF2">
    <property type="entry name" value="PHOSPHORIBOSYLAMINOIMIDAZOLE CARBOXYLASE"/>
    <property type="match status" value="1"/>
</dbReference>